<reference evidence="2" key="1">
    <citation type="submission" date="2019-09" db="EMBL/GenBank/DDBJ databases">
        <authorList>
            <person name="Teo W.F.A."/>
            <person name="Duangmal K."/>
        </authorList>
    </citation>
    <scope>NUCLEOTIDE SEQUENCE [LARGE SCALE GENOMIC DNA]</scope>
    <source>
        <strain evidence="2">K81G1</strain>
    </source>
</reference>
<dbReference type="EMBL" id="VMNW02000024">
    <property type="protein sequence ID" value="KAA9160154.1"/>
    <property type="molecule type" value="Genomic_DNA"/>
</dbReference>
<feature type="region of interest" description="Disordered" evidence="1">
    <location>
        <begin position="263"/>
        <end position="340"/>
    </location>
</feature>
<sequence length="711" mass="74720">MAGNDDQYFGFDHSWLSAVSTGDKPYMIGGKYEPTYYSQTWDGDQPSDPTYSMDETKAADDSANASTIEMVNLELMGEQPGTSDDLSMQWGKLGLMLAGIQLQLRTQTQTMAEGWDSPAAKEVYLLKVGEMLAYLDVWQYASSVNSVNLANLASLQREAQDKMRTLWAEWQKAKSQSITNEIDLAGIKSAMSGYEQEQDRKAGKLGYQNRSLDENHEDFNHRARVLASEIATTYAPIIQDLRGGHAMIMEPFNAHIHPGAFGTPIPSVSTPGAPPGAPGAPGGSPPSTSAGPVPSFAKNAPSVPDNLTAPTDGPPVAPNATPPAVPSITDVPNVPEVGAGGGPMMVPPAVQPPPVPNMLQALSTMAPFLANPNLSVPNVLKNMGKNLPNVQPPSMPDTLGGGSTPGGTPPAGAADLENLPNSLSTQNGMYPPGTITPPPGGSVPQEQQKQQGMPGSQLTPPPGSSMGQSPQSRQSQRNGAPAGRGPGSQLTPPPGSSMGQNPQSRQGMQDGSAPAGVSPELADAFRPPPASTPSVLGNESKRRVRPGSLSEGIQSEYQGLGGATPPVLGNPRREGAGKGMGRRPRPLRKLLRRDKKLQPHELSEFLSGLPAATAPVLEGRVHQEPVESVGEVPSSLLAPKHALPEPDKHARPVEHADRTTRVAHQPATGQPDVSPENAWEVENPGGPMVAGHTPAKHNQVEATPLDNRSTS</sequence>
<evidence type="ECO:0000313" key="2">
    <source>
        <dbReference type="EMBL" id="KAA9160154.1"/>
    </source>
</evidence>
<feature type="compositionally biased region" description="Polar residues" evidence="1">
    <location>
        <begin position="497"/>
        <end position="509"/>
    </location>
</feature>
<feature type="region of interest" description="Disordered" evidence="1">
    <location>
        <begin position="383"/>
        <end position="711"/>
    </location>
</feature>
<feature type="compositionally biased region" description="Basic residues" evidence="1">
    <location>
        <begin position="580"/>
        <end position="595"/>
    </location>
</feature>
<dbReference type="Proteomes" id="UP000319769">
    <property type="component" value="Unassembled WGS sequence"/>
</dbReference>
<dbReference type="AlphaFoldDB" id="A0A5N0V2V9"/>
<feature type="compositionally biased region" description="Low complexity" evidence="1">
    <location>
        <begin position="285"/>
        <end position="295"/>
    </location>
</feature>
<gene>
    <name evidence="2" type="ORF">FPZ12_018230</name>
</gene>
<dbReference type="RefSeq" id="WP_144757148.1">
    <property type="nucleotide sequence ID" value="NZ_VMNW02000024.1"/>
</dbReference>
<feature type="compositionally biased region" description="Pro residues" evidence="1">
    <location>
        <begin position="312"/>
        <end position="325"/>
    </location>
</feature>
<feature type="compositionally biased region" description="Polar residues" evidence="1">
    <location>
        <begin position="419"/>
        <end position="428"/>
    </location>
</feature>
<feature type="compositionally biased region" description="Polar residues" evidence="1">
    <location>
        <begin position="444"/>
        <end position="458"/>
    </location>
</feature>
<organism evidence="2 3">
    <name type="scientific">Amycolatopsis acidicola</name>
    <dbReference type="NCBI Taxonomy" id="2596893"/>
    <lineage>
        <taxon>Bacteria</taxon>
        <taxon>Bacillati</taxon>
        <taxon>Actinomycetota</taxon>
        <taxon>Actinomycetes</taxon>
        <taxon>Pseudonocardiales</taxon>
        <taxon>Pseudonocardiaceae</taxon>
        <taxon>Amycolatopsis</taxon>
    </lineage>
</organism>
<protein>
    <submittedName>
        <fullName evidence="2">Uncharacterized protein</fullName>
    </submittedName>
</protein>
<accession>A0A5N0V2V9</accession>
<comment type="caution">
    <text evidence="2">The sequence shown here is derived from an EMBL/GenBank/DDBJ whole genome shotgun (WGS) entry which is preliminary data.</text>
</comment>
<evidence type="ECO:0000256" key="1">
    <source>
        <dbReference type="SAM" id="MobiDB-lite"/>
    </source>
</evidence>
<evidence type="ECO:0000313" key="3">
    <source>
        <dbReference type="Proteomes" id="UP000319769"/>
    </source>
</evidence>
<name>A0A5N0V2V9_9PSEU</name>
<feature type="compositionally biased region" description="Basic and acidic residues" evidence="1">
    <location>
        <begin position="642"/>
        <end position="660"/>
    </location>
</feature>
<feature type="compositionally biased region" description="Low complexity" evidence="1">
    <location>
        <begin position="464"/>
        <end position="477"/>
    </location>
</feature>
<keyword evidence="3" id="KW-1185">Reference proteome</keyword>
<proteinExistence type="predicted"/>
<dbReference type="OrthoDB" id="3657226at2"/>